<keyword evidence="2 4" id="KW-0378">Hydrolase</keyword>
<dbReference type="InterPro" id="IPR050287">
    <property type="entry name" value="MTA/SAH_deaminase"/>
</dbReference>
<dbReference type="SUPFAM" id="SSF51556">
    <property type="entry name" value="Metallo-dependent hydrolases"/>
    <property type="match status" value="1"/>
</dbReference>
<comment type="caution">
    <text evidence="4">The sequence shown here is derived from an EMBL/GenBank/DDBJ whole genome shotgun (WGS) entry which is preliminary data.</text>
</comment>
<evidence type="ECO:0000256" key="2">
    <source>
        <dbReference type="ARBA" id="ARBA00022801"/>
    </source>
</evidence>
<gene>
    <name evidence="4" type="ORF">C7402_11265</name>
</gene>
<evidence type="ECO:0000313" key="4">
    <source>
        <dbReference type="EMBL" id="PVX79878.1"/>
    </source>
</evidence>
<organism evidence="4 5">
    <name type="scientific">Paraburkholderia unamae</name>
    <dbReference type="NCBI Taxonomy" id="219649"/>
    <lineage>
        <taxon>Bacteria</taxon>
        <taxon>Pseudomonadati</taxon>
        <taxon>Pseudomonadota</taxon>
        <taxon>Betaproteobacteria</taxon>
        <taxon>Burkholderiales</taxon>
        <taxon>Burkholderiaceae</taxon>
        <taxon>Paraburkholderia</taxon>
    </lineage>
</organism>
<dbReference type="PANTHER" id="PTHR43794">
    <property type="entry name" value="AMINOHYDROLASE SSNA-RELATED"/>
    <property type="match status" value="1"/>
</dbReference>
<reference evidence="4 5" key="1">
    <citation type="submission" date="2018-05" db="EMBL/GenBank/DDBJ databases">
        <title>Genomic Encyclopedia of Type Strains, Phase IV (KMG-V): Genome sequencing to study the core and pangenomes of soil and plant-associated prokaryotes.</title>
        <authorList>
            <person name="Whitman W."/>
        </authorList>
    </citation>
    <scope>NUCLEOTIDE SEQUENCE [LARGE SCALE GENOMIC DNA]</scope>
    <source>
        <strain evidence="4 5">SCZa-39</strain>
    </source>
</reference>
<evidence type="ECO:0000259" key="3">
    <source>
        <dbReference type="Pfam" id="PF01979"/>
    </source>
</evidence>
<dbReference type="EMBL" id="QEOB01000012">
    <property type="protein sequence ID" value="PVX79878.1"/>
    <property type="molecule type" value="Genomic_DNA"/>
</dbReference>
<name>A0ABX5KMY5_9BURK</name>
<dbReference type="InterPro" id="IPR011059">
    <property type="entry name" value="Metal-dep_hydrolase_composite"/>
</dbReference>
<dbReference type="InterPro" id="IPR006680">
    <property type="entry name" value="Amidohydro-rel"/>
</dbReference>
<evidence type="ECO:0000313" key="5">
    <source>
        <dbReference type="Proteomes" id="UP000245712"/>
    </source>
</evidence>
<proteinExistence type="inferred from homology"/>
<dbReference type="Gene3D" id="3.20.20.140">
    <property type="entry name" value="Metal-dependent hydrolases"/>
    <property type="match status" value="1"/>
</dbReference>
<dbReference type="PANTHER" id="PTHR43794:SF11">
    <property type="entry name" value="AMIDOHYDROLASE-RELATED DOMAIN-CONTAINING PROTEIN"/>
    <property type="match status" value="1"/>
</dbReference>
<evidence type="ECO:0000256" key="1">
    <source>
        <dbReference type="ARBA" id="ARBA00006745"/>
    </source>
</evidence>
<accession>A0ABX5KMY5</accession>
<dbReference type="Proteomes" id="UP000245712">
    <property type="component" value="Unassembled WGS sequence"/>
</dbReference>
<feature type="domain" description="Amidohydrolase-related" evidence="3">
    <location>
        <begin position="88"/>
        <end position="471"/>
    </location>
</feature>
<dbReference type="InterPro" id="IPR032466">
    <property type="entry name" value="Metal_Hydrolase"/>
</dbReference>
<dbReference type="Gene3D" id="2.30.40.10">
    <property type="entry name" value="Urease, subunit C, domain 1"/>
    <property type="match status" value="1"/>
</dbReference>
<dbReference type="GO" id="GO:0016787">
    <property type="term" value="F:hydrolase activity"/>
    <property type="evidence" value="ECO:0007669"/>
    <property type="project" value="UniProtKB-KW"/>
</dbReference>
<comment type="similarity">
    <text evidence="1">Belongs to the metallo-dependent hydrolases superfamily. ATZ/TRZ family.</text>
</comment>
<dbReference type="SUPFAM" id="SSF51338">
    <property type="entry name" value="Composite domain of metallo-dependent hydrolases"/>
    <property type="match status" value="1"/>
</dbReference>
<keyword evidence="5" id="KW-1185">Reference proteome</keyword>
<dbReference type="Pfam" id="PF01979">
    <property type="entry name" value="Amidohydro_1"/>
    <property type="match status" value="1"/>
</dbReference>
<sequence>MACPSSKKVIAMSDNPVGPANASTAPTSDGVAPLTVIRNACVLTMDPACPQYGRADIVIEHGKIREIAPDASRGIGDAHLVIDGSGQLVMPGLINAHFHSPTNFLKGALDSLPLELFMLYEVPAIPDAAVSARSAYVRTQIGAAEMLKIGVTSVQDDAFFLPTPSHAEIDAVMSAYRDIGIRATVALDQPNLPEIAKLPFLGDLVPAGLRARLEAPAPMQTDDLLRHYRYLIETWHQSSDGRLRAAVSCSAPQRVSVDYLRALDALSRTHDLPFYIHMLETRLQRVFGEVCLNGRSLIQYVDDLALLSERMNVIHAVWIDDDDIALLARSRAQVIHNPISNLRLGSGVMPFRRLSQAGVPIALGSDEIIADDAVNLWSVMKTAALIHTIGDPNPESWPVASEILQCMFRGGATAMRQAHRLGRLAAGFQADLIMLDLDTLPFTPLNDIARQLVYADASRAVVMTMVAGQVVMRDGKLQTIDESALRQEARAIMAAAAGQRDTLMRDAAEWLPHYRAMYQKSLAVDVRMNRWVGDADPARS</sequence>
<protein>
    <submittedName>
        <fullName evidence="4">Cytosine/adenosine deaminase-related metal-dependent hydrolase</fullName>
    </submittedName>
</protein>